<gene>
    <name evidence="1" type="ORF">KP509_07G036500</name>
</gene>
<evidence type="ECO:0000313" key="2">
    <source>
        <dbReference type="Proteomes" id="UP000825935"/>
    </source>
</evidence>
<evidence type="ECO:0000313" key="1">
    <source>
        <dbReference type="EMBL" id="KAH7432725.1"/>
    </source>
</evidence>
<dbReference type="EMBL" id="CM035412">
    <property type="protein sequence ID" value="KAH7432725.1"/>
    <property type="molecule type" value="Genomic_DNA"/>
</dbReference>
<keyword evidence="2" id="KW-1185">Reference proteome</keyword>
<reference evidence="1" key="1">
    <citation type="submission" date="2021-08" db="EMBL/GenBank/DDBJ databases">
        <title>WGS assembly of Ceratopteris richardii.</title>
        <authorList>
            <person name="Marchant D.B."/>
            <person name="Chen G."/>
            <person name="Jenkins J."/>
            <person name="Shu S."/>
            <person name="Leebens-Mack J."/>
            <person name="Grimwood J."/>
            <person name="Schmutz J."/>
            <person name="Soltis P."/>
            <person name="Soltis D."/>
            <person name="Chen Z.-H."/>
        </authorList>
    </citation>
    <scope>NUCLEOTIDE SEQUENCE</scope>
    <source>
        <strain evidence="1">Whitten #5841</strain>
        <tissue evidence="1">Leaf</tissue>
    </source>
</reference>
<organism evidence="1 2">
    <name type="scientific">Ceratopteris richardii</name>
    <name type="common">Triangle waterfern</name>
    <dbReference type="NCBI Taxonomy" id="49495"/>
    <lineage>
        <taxon>Eukaryota</taxon>
        <taxon>Viridiplantae</taxon>
        <taxon>Streptophyta</taxon>
        <taxon>Embryophyta</taxon>
        <taxon>Tracheophyta</taxon>
        <taxon>Polypodiopsida</taxon>
        <taxon>Polypodiidae</taxon>
        <taxon>Polypodiales</taxon>
        <taxon>Pteridineae</taxon>
        <taxon>Pteridaceae</taxon>
        <taxon>Parkerioideae</taxon>
        <taxon>Ceratopteris</taxon>
    </lineage>
</organism>
<dbReference type="Proteomes" id="UP000825935">
    <property type="component" value="Chromosome 7"/>
</dbReference>
<proteinExistence type="predicted"/>
<accession>A0A8T2UGV2</accession>
<sequence length="86" mass="9824">MATLSFSSISFASFSSLSFASFFLAAGISTLYNENSQPLLCPISLAAKMKKVLSLWRVQINPRRKILKELEKRYVRSQRNEYESLN</sequence>
<name>A0A8T2UGV2_CERRI</name>
<comment type="caution">
    <text evidence="1">The sequence shown here is derived from an EMBL/GenBank/DDBJ whole genome shotgun (WGS) entry which is preliminary data.</text>
</comment>
<dbReference type="AlphaFoldDB" id="A0A8T2UGV2"/>
<protein>
    <submittedName>
        <fullName evidence="1">Uncharacterized protein</fullName>
    </submittedName>
</protein>